<evidence type="ECO:0000313" key="2">
    <source>
        <dbReference type="EMBL" id="NDV36591.1"/>
    </source>
</evidence>
<sequence>MGQVIGINGVKEPAFSLVWTGAPYEVRRYHSYFVAQVPCTENNNNAAFTQLASYIGVFGTPKNSKSQAIAMTAPVVTKPEAIAMTAPVVTDGQFMQFVLPEDFKSREEVPTPLNTDIQILQVPARYVAVSKFSGSYSQAYFMQQYQDLLTRMQQEGFISADATRDSGIKWSFAQYNPPYTIPFYRRNEVWIEMQGEYTTEKFKEMAEGKEVSREM</sequence>
<evidence type="ECO:0000256" key="1">
    <source>
        <dbReference type="ARBA" id="ARBA00009817"/>
    </source>
</evidence>
<reference evidence="2" key="1">
    <citation type="journal article" date="2020" name="J. Eukaryot. Microbiol.">
        <title>De novo Sequencing, Assembly and Annotation of the Transcriptome for the Free-Living Testate Amoeba Arcella intermedia.</title>
        <authorList>
            <person name="Ribeiro G.M."/>
            <person name="Porfirio-Sousa A.L."/>
            <person name="Maurer-Alcala X.X."/>
            <person name="Katz L.A."/>
            <person name="Lahr D.J.G."/>
        </authorList>
    </citation>
    <scope>NUCLEOTIDE SEQUENCE</scope>
</reference>
<dbReference type="PANTHER" id="PTHR11220">
    <property type="entry name" value="HEME-BINDING PROTEIN-RELATED"/>
    <property type="match status" value="1"/>
</dbReference>
<comment type="similarity">
    <text evidence="1">Belongs to the HEBP family.</text>
</comment>
<dbReference type="PANTHER" id="PTHR11220:SF58">
    <property type="entry name" value="SOUL HEME-BINDING FAMILY PROTEIN"/>
    <property type="match status" value="1"/>
</dbReference>
<protein>
    <recommendedName>
        <fullName evidence="3">SOUL heme-binding protein</fullName>
    </recommendedName>
</protein>
<dbReference type="InterPro" id="IPR006917">
    <property type="entry name" value="SOUL_heme-bd"/>
</dbReference>
<dbReference type="AlphaFoldDB" id="A0A6B2LIF2"/>
<proteinExistence type="inferred from homology"/>
<organism evidence="2">
    <name type="scientific">Arcella intermedia</name>
    <dbReference type="NCBI Taxonomy" id="1963864"/>
    <lineage>
        <taxon>Eukaryota</taxon>
        <taxon>Amoebozoa</taxon>
        <taxon>Tubulinea</taxon>
        <taxon>Elardia</taxon>
        <taxon>Arcellinida</taxon>
        <taxon>Sphaerothecina</taxon>
        <taxon>Arcellidae</taxon>
        <taxon>Arcella</taxon>
    </lineage>
</organism>
<accession>A0A6B2LIF2</accession>
<dbReference type="EMBL" id="GIBP01007622">
    <property type="protein sequence ID" value="NDV36591.1"/>
    <property type="molecule type" value="Transcribed_RNA"/>
</dbReference>
<dbReference type="InterPro" id="IPR011256">
    <property type="entry name" value="Reg_factor_effector_dom_sf"/>
</dbReference>
<dbReference type="Pfam" id="PF04832">
    <property type="entry name" value="SOUL"/>
    <property type="match status" value="1"/>
</dbReference>
<evidence type="ECO:0008006" key="3">
    <source>
        <dbReference type="Google" id="ProtNLM"/>
    </source>
</evidence>
<name>A0A6B2LIF2_9EUKA</name>
<dbReference type="Gene3D" id="3.20.80.10">
    <property type="entry name" value="Regulatory factor, effector binding domain"/>
    <property type="match status" value="1"/>
</dbReference>
<dbReference type="SUPFAM" id="SSF55136">
    <property type="entry name" value="Probable bacterial effector-binding domain"/>
    <property type="match status" value="1"/>
</dbReference>